<protein>
    <recommendedName>
        <fullName evidence="3">PNPLA domain-containing protein</fullName>
    </recommendedName>
</protein>
<dbReference type="EMBL" id="CP029480">
    <property type="protein sequence ID" value="AWW00366.1"/>
    <property type="molecule type" value="Genomic_DNA"/>
</dbReference>
<evidence type="ECO:0000313" key="5">
    <source>
        <dbReference type="Proteomes" id="UP000249873"/>
    </source>
</evidence>
<feature type="transmembrane region" description="Helical" evidence="2">
    <location>
        <begin position="313"/>
        <end position="330"/>
    </location>
</feature>
<dbReference type="Proteomes" id="UP000249873">
    <property type="component" value="Chromosome"/>
</dbReference>
<reference evidence="4 5" key="1">
    <citation type="submission" date="2018-05" db="EMBL/GenBank/DDBJ databases">
        <title>Complete genome sequence of Arcticibacterium luteifluviistationis SM1504T, a cytophagaceae bacterium isolated from Arctic surface seawater.</title>
        <authorList>
            <person name="Li Y."/>
            <person name="Qin Q.-L."/>
        </authorList>
    </citation>
    <scope>NUCLEOTIDE SEQUENCE [LARGE SCALE GENOMIC DNA]</scope>
    <source>
        <strain evidence="4 5">SM1504</strain>
    </source>
</reference>
<keyword evidence="1" id="KW-0443">Lipid metabolism</keyword>
<evidence type="ECO:0000256" key="2">
    <source>
        <dbReference type="SAM" id="Phobius"/>
    </source>
</evidence>
<dbReference type="InterPro" id="IPR016035">
    <property type="entry name" value="Acyl_Trfase/lysoPLipase"/>
</dbReference>
<sequence>MKTKLEPFKSVAMALSGGGFRSAAFSLGTISYVHRLKFSNGKRLSENIDFISTTSGGSITGMLYAVYLKKGMYMGESEYSFTRFEKKIREVIEGEYILKRAFKELGSPVSSDGKSVNLINAFSKVYGRFLFHDESFDIFINPKYTYKVDVCFNSTEFETGNTFRFQSFDQSFKSNSFGNRYIGIKDVRVAADLKLGDILASSSCFPGGFEPMLFPKDFCHDTLPYYILQEAISFKGDEMLLGERKADFGLMDGGITDNQGLNSILRRDDSNKVDFDLVIINDVASPFMEGYTPPKESKGGFFSSLSPSGLKSFLLSVLVVLIGSGIFISMSDVNKLWLLLPAGILSGVISGIWAFTSFVKYILTGNLVSERNSGSWKKIFGNYKREFYKLKFSTLSQMIRARISSILVLNNDVFLKQVRRLIYDKAYSQKEIVLDGDKIEVEVTSNKLITNLVYNIAHDTKEHLPISEELRAISKEAFEMATTLWFSEKERQNNLKEKLIACGQFTACYNLYQYIQKLEKGMENESLEISREDQKELSLFKLQIESDWAEFTSNPYFMEMVIGD</sequence>
<name>A0A2Z4GH49_9BACT</name>
<keyword evidence="2" id="KW-0472">Membrane</keyword>
<dbReference type="AlphaFoldDB" id="A0A2Z4GH49"/>
<feature type="domain" description="PNPLA" evidence="3">
    <location>
        <begin position="14"/>
        <end position="258"/>
    </location>
</feature>
<evidence type="ECO:0000259" key="3">
    <source>
        <dbReference type="Pfam" id="PF01734"/>
    </source>
</evidence>
<feature type="transmembrane region" description="Helical" evidence="2">
    <location>
        <begin position="336"/>
        <end position="363"/>
    </location>
</feature>
<dbReference type="RefSeq" id="WP_111373732.1">
    <property type="nucleotide sequence ID" value="NZ_CP029480.1"/>
</dbReference>
<dbReference type="InterPro" id="IPR002641">
    <property type="entry name" value="PNPLA_dom"/>
</dbReference>
<accession>A0A2Z4GH49</accession>
<dbReference type="Gene3D" id="3.40.1090.10">
    <property type="entry name" value="Cytosolic phospholipase A2 catalytic domain"/>
    <property type="match status" value="1"/>
</dbReference>
<keyword evidence="5" id="KW-1185">Reference proteome</keyword>
<dbReference type="KEGG" id="als:DJ013_20185"/>
<dbReference type="Pfam" id="PF01734">
    <property type="entry name" value="Patatin"/>
    <property type="match status" value="1"/>
</dbReference>
<keyword evidence="2" id="KW-1133">Transmembrane helix</keyword>
<evidence type="ECO:0000313" key="4">
    <source>
        <dbReference type="EMBL" id="AWW00366.1"/>
    </source>
</evidence>
<organism evidence="4 5">
    <name type="scientific">Arcticibacterium luteifluviistationis</name>
    <dbReference type="NCBI Taxonomy" id="1784714"/>
    <lineage>
        <taxon>Bacteria</taxon>
        <taxon>Pseudomonadati</taxon>
        <taxon>Bacteroidota</taxon>
        <taxon>Cytophagia</taxon>
        <taxon>Cytophagales</taxon>
        <taxon>Leadbetterellaceae</taxon>
        <taxon>Arcticibacterium</taxon>
    </lineage>
</organism>
<dbReference type="SUPFAM" id="SSF52151">
    <property type="entry name" value="FabD/lysophospholipase-like"/>
    <property type="match status" value="1"/>
</dbReference>
<dbReference type="OrthoDB" id="9813090at2"/>
<gene>
    <name evidence="4" type="ORF">DJ013_20185</name>
</gene>
<evidence type="ECO:0000256" key="1">
    <source>
        <dbReference type="ARBA" id="ARBA00023098"/>
    </source>
</evidence>
<proteinExistence type="predicted"/>
<keyword evidence="2" id="KW-0812">Transmembrane</keyword>
<dbReference type="GO" id="GO:0006629">
    <property type="term" value="P:lipid metabolic process"/>
    <property type="evidence" value="ECO:0007669"/>
    <property type="project" value="UniProtKB-KW"/>
</dbReference>